<proteinExistence type="predicted"/>
<accession>X1LQT1</accession>
<protein>
    <submittedName>
        <fullName evidence="2">Uncharacterized protein</fullName>
    </submittedName>
</protein>
<name>X1LQT1_9ZZZZ</name>
<comment type="caution">
    <text evidence="2">The sequence shown here is derived from an EMBL/GenBank/DDBJ whole genome shotgun (WGS) entry which is preliminary data.</text>
</comment>
<gene>
    <name evidence="2" type="ORF">S06H3_11977</name>
</gene>
<sequence length="109" mass="12793">ASHHPESAPTCTDECTQVHNQVHLGAQQEDTKKKIQEENKVVVSNPERPEDIHQELWDYSLKMAEHDPEAYARACMKRKWKPSKKKLDPDSEESRHRYTSGEYADFWED</sequence>
<evidence type="ECO:0000256" key="1">
    <source>
        <dbReference type="SAM" id="MobiDB-lite"/>
    </source>
</evidence>
<feature type="region of interest" description="Disordered" evidence="1">
    <location>
        <begin position="80"/>
        <end position="109"/>
    </location>
</feature>
<feature type="non-terminal residue" evidence="2">
    <location>
        <position position="1"/>
    </location>
</feature>
<dbReference type="EMBL" id="BARV01005887">
    <property type="protein sequence ID" value="GAI04765.1"/>
    <property type="molecule type" value="Genomic_DNA"/>
</dbReference>
<reference evidence="2" key="1">
    <citation type="journal article" date="2014" name="Front. Microbiol.">
        <title>High frequency of phylogenetically diverse reductive dehalogenase-homologous genes in deep subseafloor sedimentary metagenomes.</title>
        <authorList>
            <person name="Kawai M."/>
            <person name="Futagami T."/>
            <person name="Toyoda A."/>
            <person name="Takaki Y."/>
            <person name="Nishi S."/>
            <person name="Hori S."/>
            <person name="Arai W."/>
            <person name="Tsubouchi T."/>
            <person name="Morono Y."/>
            <person name="Uchiyama I."/>
            <person name="Ito T."/>
            <person name="Fujiyama A."/>
            <person name="Inagaki F."/>
            <person name="Takami H."/>
        </authorList>
    </citation>
    <scope>NUCLEOTIDE SEQUENCE</scope>
    <source>
        <strain evidence="2">Expedition CK06-06</strain>
    </source>
</reference>
<dbReference type="AlphaFoldDB" id="X1LQT1"/>
<evidence type="ECO:0000313" key="2">
    <source>
        <dbReference type="EMBL" id="GAI04765.1"/>
    </source>
</evidence>
<organism evidence="2">
    <name type="scientific">marine sediment metagenome</name>
    <dbReference type="NCBI Taxonomy" id="412755"/>
    <lineage>
        <taxon>unclassified sequences</taxon>
        <taxon>metagenomes</taxon>
        <taxon>ecological metagenomes</taxon>
    </lineage>
</organism>
<feature type="compositionally biased region" description="Basic and acidic residues" evidence="1">
    <location>
        <begin position="85"/>
        <end position="96"/>
    </location>
</feature>